<reference evidence="2 3" key="1">
    <citation type="journal article" date="2020" name="ISME J.">
        <title>Comparative genomics reveals insights into cyanobacterial evolution and habitat adaptation.</title>
        <authorList>
            <person name="Chen M.Y."/>
            <person name="Teng W.K."/>
            <person name="Zhao L."/>
            <person name="Hu C.X."/>
            <person name="Zhou Y.K."/>
            <person name="Han B.P."/>
            <person name="Song L.R."/>
            <person name="Shu W.S."/>
        </authorList>
    </citation>
    <scope>NUCLEOTIDE SEQUENCE [LARGE SCALE GENOMIC DNA]</scope>
    <source>
        <strain evidence="2 3">FACHB-119</strain>
    </source>
</reference>
<dbReference type="PANTHER" id="PTHR46401:SF2">
    <property type="entry name" value="GLYCOSYLTRANSFERASE WBBK-RELATED"/>
    <property type="match status" value="1"/>
</dbReference>
<gene>
    <name evidence="2" type="ORF">H6G83_00780</name>
</gene>
<dbReference type="SUPFAM" id="SSF53756">
    <property type="entry name" value="UDP-Glycosyltransferase/glycogen phosphorylase"/>
    <property type="match status" value="1"/>
</dbReference>
<dbReference type="Proteomes" id="UP000661112">
    <property type="component" value="Unassembled WGS sequence"/>
</dbReference>
<dbReference type="PANTHER" id="PTHR46401">
    <property type="entry name" value="GLYCOSYLTRANSFERASE WBBK-RELATED"/>
    <property type="match status" value="1"/>
</dbReference>
<accession>A0ABR8CWG6</accession>
<keyword evidence="3" id="KW-1185">Reference proteome</keyword>
<dbReference type="Pfam" id="PF13692">
    <property type="entry name" value="Glyco_trans_1_4"/>
    <property type="match status" value="1"/>
</dbReference>
<organism evidence="2 3">
    <name type="scientific">Anabaena azotica FACHB-119</name>
    <dbReference type="NCBI Taxonomy" id="947527"/>
    <lineage>
        <taxon>Bacteria</taxon>
        <taxon>Bacillati</taxon>
        <taxon>Cyanobacteriota</taxon>
        <taxon>Cyanophyceae</taxon>
        <taxon>Nostocales</taxon>
        <taxon>Nostocaceae</taxon>
        <taxon>Anabaena</taxon>
        <taxon>Anabaena azotica</taxon>
    </lineage>
</organism>
<dbReference type="EMBL" id="JACJSG010000001">
    <property type="protein sequence ID" value="MBD2499157.1"/>
    <property type="molecule type" value="Genomic_DNA"/>
</dbReference>
<sequence>MWKRIAVYYPVWYEPQPLAYYRIHAGSHTSQLIRTGANIANIRLAIEVSQAYLPSDISSEISAKARENYAFAALNIAKKMLAVGDFDAAIAQSWECIQCSNSSQVIESLASLINLVDAEHYLEKMTEYVDQHGGNDIGKAGLASLSIILKETPVKSVKKSPVIIVDAIFFQLFKTGIARVWESLLTTWVESGFAQNIIVLSRAATAPTIPGIEYRNIPAYDYENTDADKQMLQQICDAEGADLFISSYYTTPITTPSVFMAYDMIPEVMGWDMNNPMWREKHQAIQQASAYVTISEHTARDLIRCFPDISNEAVTVAHCGVPATFTPAKSEAINSFKTKYGISKPYFLLVGTGSGYKNGILFFRAFAKLTSSYGFDIVCTGVGNALTPEFRSCTSGSVVHTLQLSDEELAVAYSGAVALVYPSKYEGFGMPVAEAMACGCPVITCPNASIPEVAGEAAIYINDDDVDGLANALCEVQKPAVRQSLITAGLAQAQKFSWTKMADIVSSVLIDATLLSINLREINLIIFPDWSASEESVSLELAQVIRTLATHTDSYKTTLLVDTTGISGEDAELFLSSVTMNLLMEEDLDLTDGLEISLVIDLAEIQWKVLLPRVHGRIILENENQQALIQAKADTLASYQLTSFSQEQDKEFFFA</sequence>
<comment type="caution">
    <text evidence="2">The sequence shown here is derived from an EMBL/GenBank/DDBJ whole genome shotgun (WGS) entry which is preliminary data.</text>
</comment>
<evidence type="ECO:0000313" key="3">
    <source>
        <dbReference type="Proteomes" id="UP000661112"/>
    </source>
</evidence>
<name>A0ABR8CWG6_9NOST</name>
<evidence type="ECO:0000313" key="2">
    <source>
        <dbReference type="EMBL" id="MBD2499157.1"/>
    </source>
</evidence>
<protein>
    <submittedName>
        <fullName evidence="2">Glycosyltransferase family 4 protein</fullName>
    </submittedName>
</protein>
<keyword evidence="1" id="KW-0808">Transferase</keyword>
<dbReference type="Gene3D" id="3.40.50.2000">
    <property type="entry name" value="Glycogen Phosphorylase B"/>
    <property type="match status" value="2"/>
</dbReference>
<dbReference type="CDD" id="cd03809">
    <property type="entry name" value="GT4_MtfB-like"/>
    <property type="match status" value="1"/>
</dbReference>
<evidence type="ECO:0000256" key="1">
    <source>
        <dbReference type="ARBA" id="ARBA00022679"/>
    </source>
</evidence>
<proteinExistence type="predicted"/>